<evidence type="ECO:0000313" key="1">
    <source>
        <dbReference type="EMBL" id="AIA64542.1"/>
    </source>
</evidence>
<organism evidence="1 2">
    <name type="scientific">Cronobacter phage CR8</name>
    <dbReference type="NCBI Taxonomy" id="1327934"/>
    <lineage>
        <taxon>Viruses</taxon>
        <taxon>Duplodnaviria</taxon>
        <taxon>Heunggongvirae</taxon>
        <taxon>Uroviricota</taxon>
        <taxon>Caudoviricetes</taxon>
        <taxon>Vequintavirinae</taxon>
        <taxon>Certrevirus</taxon>
        <taxon>Certrevirus CR8</taxon>
    </lineage>
</organism>
<dbReference type="Pfam" id="PF26075">
    <property type="entry name" value="Phage_Adaptor_PhiTE"/>
    <property type="match status" value="1"/>
</dbReference>
<gene>
    <name evidence="1" type="ORF">CR8_012</name>
</gene>
<accession>A0A060ALQ7</accession>
<dbReference type="InterPro" id="IPR058761">
    <property type="entry name" value="PhiTE_adapter-like"/>
</dbReference>
<proteinExistence type="predicted"/>
<reference evidence="1 2" key="1">
    <citation type="submission" date="2013-04" db="EMBL/GenBank/DDBJ databases">
        <title>Complete Genome Sequence of Cronobacter sakazakii Bacteriophage CR8.</title>
        <authorList>
            <person name="Kim Y."/>
            <person name="Shin H."/>
            <person name="Ryu S."/>
        </authorList>
    </citation>
    <scope>NUCLEOTIDE SEQUENCE [LARGE SCALE GENOMIC DNA]</scope>
</reference>
<dbReference type="Proteomes" id="UP000026984">
    <property type="component" value="Segment"/>
</dbReference>
<name>A0A060ALQ7_9CAUD</name>
<dbReference type="EMBL" id="KC954774">
    <property type="protein sequence ID" value="AIA64542.1"/>
    <property type="molecule type" value="Genomic_DNA"/>
</dbReference>
<sequence>MTNEQVIELVRVLLGGITTEEISDQTIIFFWTKWKLTYDLDNHPEKIPVALYNTVVDCVRWLIVQEVSSGNSSIRERFEKIGDETISIKGGSSWQSWKDFLDWLELNPDYIDPSLNFNSSLVIVGGVRKDEFFRVKNNPNSYNGFMEQGVYPTPAIPKRSAWPCTAARRSPWMVR</sequence>
<protein>
    <submittedName>
        <fullName evidence="1">Uncharacterized protein</fullName>
    </submittedName>
</protein>
<dbReference type="GeneID" id="19686763"/>
<keyword evidence="2" id="KW-1185">Reference proteome</keyword>
<evidence type="ECO:0000313" key="2">
    <source>
        <dbReference type="Proteomes" id="UP000026984"/>
    </source>
</evidence>
<dbReference type="RefSeq" id="YP_009042249.1">
    <property type="nucleotide sequence ID" value="NC_024354.1"/>
</dbReference>
<dbReference type="KEGG" id="vg:19686763"/>